<comment type="caution">
    <text evidence="5">The sequence shown here is derived from an EMBL/GenBank/DDBJ whole genome shotgun (WGS) entry which is preliminary data.</text>
</comment>
<keyword evidence="3 5" id="KW-0326">Glycosidase</keyword>
<dbReference type="Gene3D" id="3.20.20.300">
    <property type="entry name" value="Glycoside hydrolase, family 3, N-terminal domain"/>
    <property type="match status" value="1"/>
</dbReference>
<evidence type="ECO:0000259" key="4">
    <source>
        <dbReference type="Pfam" id="PF00933"/>
    </source>
</evidence>
<dbReference type="GO" id="GO:0004563">
    <property type="term" value="F:beta-N-acetylhexosaminidase activity"/>
    <property type="evidence" value="ECO:0007669"/>
    <property type="project" value="UniProtKB-EC"/>
</dbReference>
<dbReference type="PANTHER" id="PTHR30480:SF16">
    <property type="entry name" value="GLYCOSIDE HYDROLASE FAMILY 3 DOMAIN PROTEIN"/>
    <property type="match status" value="1"/>
</dbReference>
<comment type="similarity">
    <text evidence="1">Belongs to the glycosyl hydrolase 3 family.</text>
</comment>
<evidence type="ECO:0000256" key="2">
    <source>
        <dbReference type="ARBA" id="ARBA00022801"/>
    </source>
</evidence>
<dbReference type="InterPro" id="IPR001764">
    <property type="entry name" value="Glyco_hydro_3_N"/>
</dbReference>
<dbReference type="AlphaFoldDB" id="A0A645GEI4"/>
<name>A0A645GEI4_9ZZZZ</name>
<sequence>MNFAPVLDVNSNPKNPVIGSRSFGSNPDIVSSLGVETMKGIQEENVIPVVKHFPGHGDTSVDSHVGLPTVNSDLDRLQNFELIPFAKAIENDADMVMIAHILLSKIDSENPSSMSKTIITDILRNNLKFDGVVITDEMTMGAIIKNYSLNEAAVKSVSAGTDIILVGHGYNNEIGVINALKSAVSKGEISQERIDESVYRILKLKEKYNLKDEIINSVDVNKINNKIKTLLDIYKVS</sequence>
<dbReference type="EMBL" id="VSSQ01074149">
    <property type="protein sequence ID" value="MPN25095.1"/>
    <property type="molecule type" value="Genomic_DNA"/>
</dbReference>
<dbReference type="InterPro" id="IPR050226">
    <property type="entry name" value="NagZ_Beta-hexosaminidase"/>
</dbReference>
<feature type="domain" description="Glycoside hydrolase family 3 N-terminal" evidence="4">
    <location>
        <begin position="1"/>
        <end position="204"/>
    </location>
</feature>
<dbReference type="EC" id="3.2.1.52" evidence="5"/>
<protein>
    <submittedName>
        <fullName evidence="5">Beta-hexosaminidase</fullName>
        <ecNumber evidence="5">3.2.1.52</ecNumber>
    </submittedName>
</protein>
<proteinExistence type="inferred from homology"/>
<organism evidence="5">
    <name type="scientific">bioreactor metagenome</name>
    <dbReference type="NCBI Taxonomy" id="1076179"/>
    <lineage>
        <taxon>unclassified sequences</taxon>
        <taxon>metagenomes</taxon>
        <taxon>ecological metagenomes</taxon>
    </lineage>
</organism>
<dbReference type="PANTHER" id="PTHR30480">
    <property type="entry name" value="BETA-HEXOSAMINIDASE-RELATED"/>
    <property type="match status" value="1"/>
</dbReference>
<evidence type="ECO:0000256" key="3">
    <source>
        <dbReference type="ARBA" id="ARBA00023295"/>
    </source>
</evidence>
<dbReference type="Pfam" id="PF00933">
    <property type="entry name" value="Glyco_hydro_3"/>
    <property type="match status" value="1"/>
</dbReference>
<gene>
    <name evidence="5" type="primary">nagZ_26</name>
    <name evidence="5" type="ORF">SDC9_172502</name>
</gene>
<accession>A0A645GEI4</accession>
<dbReference type="SUPFAM" id="SSF51445">
    <property type="entry name" value="(Trans)glycosidases"/>
    <property type="match status" value="1"/>
</dbReference>
<evidence type="ECO:0000256" key="1">
    <source>
        <dbReference type="ARBA" id="ARBA00005336"/>
    </source>
</evidence>
<reference evidence="5" key="1">
    <citation type="submission" date="2019-08" db="EMBL/GenBank/DDBJ databases">
        <authorList>
            <person name="Kucharzyk K."/>
            <person name="Murdoch R.W."/>
            <person name="Higgins S."/>
            <person name="Loffler F."/>
        </authorList>
    </citation>
    <scope>NUCLEOTIDE SEQUENCE</scope>
</reference>
<dbReference type="GO" id="GO:0009254">
    <property type="term" value="P:peptidoglycan turnover"/>
    <property type="evidence" value="ECO:0007669"/>
    <property type="project" value="TreeGrafter"/>
</dbReference>
<dbReference type="InterPro" id="IPR017853">
    <property type="entry name" value="GH"/>
</dbReference>
<dbReference type="GO" id="GO:0005975">
    <property type="term" value="P:carbohydrate metabolic process"/>
    <property type="evidence" value="ECO:0007669"/>
    <property type="project" value="InterPro"/>
</dbReference>
<evidence type="ECO:0000313" key="5">
    <source>
        <dbReference type="EMBL" id="MPN25095.1"/>
    </source>
</evidence>
<keyword evidence="2 5" id="KW-0378">Hydrolase</keyword>
<dbReference type="InterPro" id="IPR036962">
    <property type="entry name" value="Glyco_hydro_3_N_sf"/>
</dbReference>